<evidence type="ECO:0000313" key="2">
    <source>
        <dbReference type="Proteomes" id="UP001176961"/>
    </source>
</evidence>
<organism evidence="1 2">
    <name type="scientific">Cylicocyclus nassatus</name>
    <name type="common">Nematode worm</name>
    <dbReference type="NCBI Taxonomy" id="53992"/>
    <lineage>
        <taxon>Eukaryota</taxon>
        <taxon>Metazoa</taxon>
        <taxon>Ecdysozoa</taxon>
        <taxon>Nematoda</taxon>
        <taxon>Chromadorea</taxon>
        <taxon>Rhabditida</taxon>
        <taxon>Rhabditina</taxon>
        <taxon>Rhabditomorpha</taxon>
        <taxon>Strongyloidea</taxon>
        <taxon>Strongylidae</taxon>
        <taxon>Cylicocyclus</taxon>
    </lineage>
</organism>
<dbReference type="EMBL" id="CATQJL010000112">
    <property type="protein sequence ID" value="CAJ0596395.1"/>
    <property type="molecule type" value="Genomic_DNA"/>
</dbReference>
<keyword evidence="2" id="KW-1185">Reference proteome</keyword>
<reference evidence="1" key="1">
    <citation type="submission" date="2023-07" db="EMBL/GenBank/DDBJ databases">
        <authorList>
            <consortium name="CYATHOMIX"/>
        </authorList>
    </citation>
    <scope>NUCLEOTIDE SEQUENCE</scope>
    <source>
        <strain evidence="1">N/A</strain>
    </source>
</reference>
<comment type="caution">
    <text evidence="1">The sequence shown here is derived from an EMBL/GenBank/DDBJ whole genome shotgun (WGS) entry which is preliminary data.</text>
</comment>
<name>A0AA36GQD7_CYLNA</name>
<protein>
    <submittedName>
        <fullName evidence="1">Uncharacterized protein</fullName>
    </submittedName>
</protein>
<dbReference type="Proteomes" id="UP001176961">
    <property type="component" value="Unassembled WGS sequence"/>
</dbReference>
<evidence type="ECO:0000313" key="1">
    <source>
        <dbReference type="EMBL" id="CAJ0596395.1"/>
    </source>
</evidence>
<gene>
    <name evidence="1" type="ORF">CYNAS_LOCUS8378</name>
</gene>
<sequence length="77" mass="8947">MLDPITTVHRFVMTAWHICSKRPSAATRPLRPLIIGVCFYLGTWRCAPIPYQSAILVEQNVRWLMAMSYHFLDQNVL</sequence>
<accession>A0AA36GQD7</accession>
<dbReference type="AlphaFoldDB" id="A0AA36GQD7"/>
<proteinExistence type="predicted"/>